<dbReference type="HOGENOM" id="CLU_000445_43_6_10"/>
<keyword evidence="5" id="KW-1185">Reference proteome</keyword>
<dbReference type="InterPro" id="IPR029016">
    <property type="entry name" value="GAF-like_dom_sf"/>
</dbReference>
<dbReference type="GO" id="GO:0016791">
    <property type="term" value="F:phosphatase activity"/>
    <property type="evidence" value="ECO:0007669"/>
    <property type="project" value="TreeGrafter"/>
</dbReference>
<dbReference type="PATRIC" id="fig|880071.3.peg.307"/>
<dbReference type="SUPFAM" id="SSF81606">
    <property type="entry name" value="PP2C-like"/>
    <property type="match status" value="1"/>
</dbReference>
<proteinExistence type="predicted"/>
<evidence type="ECO:0000256" key="2">
    <source>
        <dbReference type="SAM" id="Phobius"/>
    </source>
</evidence>
<dbReference type="PANTHER" id="PTHR43156">
    <property type="entry name" value="STAGE II SPORULATION PROTEIN E-RELATED"/>
    <property type="match status" value="1"/>
</dbReference>
<dbReference type="Pfam" id="PF07228">
    <property type="entry name" value="SpoIIE"/>
    <property type="match status" value="1"/>
</dbReference>
<dbReference type="InterPro" id="IPR036457">
    <property type="entry name" value="PPM-type-like_dom_sf"/>
</dbReference>
<keyword evidence="2" id="KW-0812">Transmembrane</keyword>
<feature type="transmembrane region" description="Helical" evidence="2">
    <location>
        <begin position="117"/>
        <end position="138"/>
    </location>
</feature>
<keyword evidence="1" id="KW-0378">Hydrolase</keyword>
<dbReference type="KEGG" id="fli:Fleli_0322"/>
<evidence type="ECO:0000256" key="1">
    <source>
        <dbReference type="ARBA" id="ARBA00022801"/>
    </source>
</evidence>
<dbReference type="InterPro" id="IPR052016">
    <property type="entry name" value="Bact_Sigma-Reg"/>
</dbReference>
<dbReference type="eggNOG" id="COG2203">
    <property type="taxonomic scope" value="Bacteria"/>
</dbReference>
<accession>I4AFS3</accession>
<feature type="transmembrane region" description="Helical" evidence="2">
    <location>
        <begin position="51"/>
        <end position="71"/>
    </location>
</feature>
<dbReference type="SMART" id="SM00331">
    <property type="entry name" value="PP2C_SIG"/>
    <property type="match status" value="1"/>
</dbReference>
<dbReference type="OrthoDB" id="9763484at2"/>
<organism evidence="4 5">
    <name type="scientific">Bernardetia litoralis (strain ATCC 23117 / DSM 6794 / NBRC 15988 / NCIMB 1366 / Fx l1 / Sio-4)</name>
    <name type="common">Flexibacter litoralis</name>
    <dbReference type="NCBI Taxonomy" id="880071"/>
    <lineage>
        <taxon>Bacteria</taxon>
        <taxon>Pseudomonadati</taxon>
        <taxon>Bacteroidota</taxon>
        <taxon>Cytophagia</taxon>
        <taxon>Cytophagales</taxon>
        <taxon>Bernardetiaceae</taxon>
        <taxon>Bernardetia</taxon>
    </lineage>
</organism>
<dbReference type="RefSeq" id="WP_014796271.1">
    <property type="nucleotide sequence ID" value="NC_018018.1"/>
</dbReference>
<reference evidence="5" key="1">
    <citation type="submission" date="2012-06" db="EMBL/GenBank/DDBJ databases">
        <title>The complete genome of Flexibacter litoralis DSM 6794.</title>
        <authorList>
            <person name="Lucas S."/>
            <person name="Copeland A."/>
            <person name="Lapidus A."/>
            <person name="Glavina del Rio T."/>
            <person name="Dalin E."/>
            <person name="Tice H."/>
            <person name="Bruce D."/>
            <person name="Goodwin L."/>
            <person name="Pitluck S."/>
            <person name="Peters L."/>
            <person name="Ovchinnikova G."/>
            <person name="Lu M."/>
            <person name="Kyrpides N."/>
            <person name="Mavromatis K."/>
            <person name="Ivanova N."/>
            <person name="Brettin T."/>
            <person name="Detter J.C."/>
            <person name="Han C."/>
            <person name="Larimer F."/>
            <person name="Land M."/>
            <person name="Hauser L."/>
            <person name="Markowitz V."/>
            <person name="Cheng J.-F."/>
            <person name="Hugenholtz P."/>
            <person name="Woyke T."/>
            <person name="Wu D."/>
            <person name="Spring S."/>
            <person name="Lang E."/>
            <person name="Kopitz M."/>
            <person name="Brambilla E."/>
            <person name="Klenk H.-P."/>
            <person name="Eisen J.A."/>
        </authorList>
    </citation>
    <scope>NUCLEOTIDE SEQUENCE [LARGE SCALE GENOMIC DNA]</scope>
    <source>
        <strain evidence="5">ATCC 23117 / DSM 6794 / NBRC 15988 / NCIMB 1366 / Sio-4</strain>
    </source>
</reference>
<feature type="transmembrane region" description="Helical" evidence="2">
    <location>
        <begin position="83"/>
        <end position="105"/>
    </location>
</feature>
<feature type="transmembrane region" description="Helical" evidence="2">
    <location>
        <begin position="159"/>
        <end position="178"/>
    </location>
</feature>
<dbReference type="EMBL" id="CP003345">
    <property type="protein sequence ID" value="AFM02808.1"/>
    <property type="molecule type" value="Genomic_DNA"/>
</dbReference>
<sequence precursor="true">MNFALPQRGYKTILLFLTMLSWVLLTAYGMIEQYLLVQGHQEIQQNLPVWLKGFLFNTFLLCAFFTIRRIDVQKDDNEDFYGFLWKAFGSSIVSVALSLMLNLFINVTSSYLLEHTMLYNFIYHIDFGLFVGFLLTAYHKWKHLITYQANKFMLTLVKTFEYTLFITLFFHFFGFKFFAPYSQIILLFLILMTFVLSVNIRWIAHLNFNQKIRSILLLLVILGVQFYFLFEFLRYDNMAQKSLEIQTITNLVVDLQYSVFFISIFIFTGTYSITSALLLLFNLPTSSVFEKKIGELASFQKLSESLLSGDNEKEVYKVLLESAIQTLHADAAWLEIWNSQRDFITKDISNIEAVKLKKVIYEKGLDRSKPRKYSAMQLFEKEYEEQTYQSVLSLPLIANKSYLGSLVLLKEVDNAFDNVVMTTLTSFVTQASLAIYNFRLITTAVETQRYQNELKIAHRVQESLLPTVIDVDNQFEIYVKAGSADEVGGDYYDYFQVAPHRFAVIIADVAGSGTSAAFYMAQMKGIFHSLVRLDLSPDLFMEYANNALSSCLEARLFITATYLIIDTEKRKIYSSRAGHCPTLYYNAREEKADFLEEKGIGLGIIRNGTYGKHTQISIFDYEEGDTFFLYTDGINEARHPVSKEEYGYDRIKNFVEENAHCNVAQIAELIIDDIYQFIEGDDLRDDYTVMVMRFD</sequence>
<evidence type="ECO:0000313" key="4">
    <source>
        <dbReference type="EMBL" id="AFM02808.1"/>
    </source>
</evidence>
<name>I4AFS3_BERLS</name>
<keyword evidence="2" id="KW-1133">Transmembrane helix</keyword>
<feature type="transmembrane region" description="Helical" evidence="2">
    <location>
        <begin position="255"/>
        <end position="281"/>
    </location>
</feature>
<dbReference type="Gene3D" id="3.30.450.40">
    <property type="match status" value="1"/>
</dbReference>
<dbReference type="AlphaFoldDB" id="I4AFS3"/>
<dbReference type="InterPro" id="IPR001932">
    <property type="entry name" value="PPM-type_phosphatase-like_dom"/>
</dbReference>
<evidence type="ECO:0000259" key="3">
    <source>
        <dbReference type="SMART" id="SM00331"/>
    </source>
</evidence>
<feature type="transmembrane region" description="Helical" evidence="2">
    <location>
        <begin position="12"/>
        <end position="31"/>
    </location>
</feature>
<feature type="transmembrane region" description="Helical" evidence="2">
    <location>
        <begin position="215"/>
        <end position="235"/>
    </location>
</feature>
<dbReference type="STRING" id="880071.Fleli_0322"/>
<feature type="domain" description="PPM-type phosphatase" evidence="3">
    <location>
        <begin position="472"/>
        <end position="694"/>
    </location>
</feature>
<protein>
    <submittedName>
        <fullName evidence="4">Stage II sporulation protein E (SpoIIE)</fullName>
    </submittedName>
</protein>
<gene>
    <name evidence="4" type="ordered locus">Fleli_0322</name>
</gene>
<dbReference type="PANTHER" id="PTHR43156:SF2">
    <property type="entry name" value="STAGE II SPORULATION PROTEIN E"/>
    <property type="match status" value="1"/>
</dbReference>
<feature type="transmembrane region" description="Helical" evidence="2">
    <location>
        <begin position="184"/>
        <end position="203"/>
    </location>
</feature>
<dbReference type="eggNOG" id="COG2208">
    <property type="taxonomic scope" value="Bacteria"/>
</dbReference>
<evidence type="ECO:0000313" key="5">
    <source>
        <dbReference type="Proteomes" id="UP000006054"/>
    </source>
</evidence>
<dbReference type="SUPFAM" id="SSF55781">
    <property type="entry name" value="GAF domain-like"/>
    <property type="match status" value="1"/>
</dbReference>
<keyword evidence="2" id="KW-0472">Membrane</keyword>
<dbReference type="Proteomes" id="UP000006054">
    <property type="component" value="Chromosome"/>
</dbReference>
<dbReference type="Gene3D" id="3.60.40.10">
    <property type="entry name" value="PPM-type phosphatase domain"/>
    <property type="match status" value="1"/>
</dbReference>